<name>A0ABN9B2Q7_9NEOB</name>
<protein>
    <submittedName>
        <fullName evidence="1">Uncharacterized protein</fullName>
    </submittedName>
</protein>
<evidence type="ECO:0000313" key="1">
    <source>
        <dbReference type="EMBL" id="CAI9542589.1"/>
    </source>
</evidence>
<evidence type="ECO:0000313" key="2">
    <source>
        <dbReference type="Proteomes" id="UP001162483"/>
    </source>
</evidence>
<feature type="non-terminal residue" evidence="1">
    <location>
        <position position="68"/>
    </location>
</feature>
<keyword evidence="2" id="KW-1185">Reference proteome</keyword>
<sequence length="68" mass="7450">MYTSAHAFQAWCLGQQESEVSAGGDESSNREMVAVRGRCTSFGVEQRGKEIRFLEHKIVICKGGVEGT</sequence>
<accession>A0ABN9B2Q7</accession>
<organism evidence="1 2">
    <name type="scientific">Staurois parvus</name>
    <dbReference type="NCBI Taxonomy" id="386267"/>
    <lineage>
        <taxon>Eukaryota</taxon>
        <taxon>Metazoa</taxon>
        <taxon>Chordata</taxon>
        <taxon>Craniata</taxon>
        <taxon>Vertebrata</taxon>
        <taxon>Euteleostomi</taxon>
        <taxon>Amphibia</taxon>
        <taxon>Batrachia</taxon>
        <taxon>Anura</taxon>
        <taxon>Neobatrachia</taxon>
        <taxon>Ranoidea</taxon>
        <taxon>Ranidae</taxon>
        <taxon>Staurois</taxon>
    </lineage>
</organism>
<dbReference type="EMBL" id="CATNWA010002315">
    <property type="protein sequence ID" value="CAI9542589.1"/>
    <property type="molecule type" value="Genomic_DNA"/>
</dbReference>
<dbReference type="Proteomes" id="UP001162483">
    <property type="component" value="Unassembled WGS sequence"/>
</dbReference>
<proteinExistence type="predicted"/>
<gene>
    <name evidence="1" type="ORF">SPARVUS_LOCUS2118057</name>
</gene>
<comment type="caution">
    <text evidence="1">The sequence shown here is derived from an EMBL/GenBank/DDBJ whole genome shotgun (WGS) entry which is preliminary data.</text>
</comment>
<reference evidence="1" key="1">
    <citation type="submission" date="2023-05" db="EMBL/GenBank/DDBJ databases">
        <authorList>
            <person name="Stuckert A."/>
        </authorList>
    </citation>
    <scope>NUCLEOTIDE SEQUENCE</scope>
</reference>